<evidence type="ECO:0000256" key="1">
    <source>
        <dbReference type="ARBA" id="ARBA00022898"/>
    </source>
</evidence>
<evidence type="ECO:0000256" key="2">
    <source>
        <dbReference type="ARBA" id="ARBA00037999"/>
    </source>
</evidence>
<dbReference type="InterPro" id="IPR015421">
    <property type="entry name" value="PyrdxlP-dep_Trfase_major"/>
</dbReference>
<comment type="similarity">
    <text evidence="2 3">Belongs to the DegT/DnrJ/EryC1 family.</text>
</comment>
<dbReference type="Pfam" id="PF01041">
    <property type="entry name" value="DegT_DnrJ_EryC1"/>
    <property type="match status" value="1"/>
</dbReference>
<dbReference type="PANTHER" id="PTHR30244:SF36">
    <property type="entry name" value="3-OXO-GLUCOSE-6-PHOSPHATE:GLUTAMATE AMINOTRANSFERASE"/>
    <property type="match status" value="1"/>
</dbReference>
<dbReference type="InterPro" id="IPR015424">
    <property type="entry name" value="PyrdxlP-dep_Trfase"/>
</dbReference>
<gene>
    <name evidence="4" type="ORF">SYK_28190</name>
</gene>
<dbReference type="InterPro" id="IPR000653">
    <property type="entry name" value="DegT/StrS_aminotransferase"/>
</dbReference>
<dbReference type="RefSeq" id="WP_281760956.1">
    <property type="nucleotide sequence ID" value="NZ_AP026709.1"/>
</dbReference>
<dbReference type="Proteomes" id="UP001317742">
    <property type="component" value="Chromosome"/>
</dbReference>
<keyword evidence="5" id="KW-1185">Reference proteome</keyword>
<dbReference type="Gene3D" id="3.90.1150.10">
    <property type="entry name" value="Aspartate Aminotransferase, domain 1"/>
    <property type="match status" value="1"/>
</dbReference>
<dbReference type="InterPro" id="IPR015422">
    <property type="entry name" value="PyrdxlP-dep_Trfase_small"/>
</dbReference>
<evidence type="ECO:0000313" key="5">
    <source>
        <dbReference type="Proteomes" id="UP001317742"/>
    </source>
</evidence>
<keyword evidence="1 3" id="KW-0663">Pyridoxal phosphate</keyword>
<name>A0ABM8B3R1_9BACT</name>
<evidence type="ECO:0000256" key="3">
    <source>
        <dbReference type="RuleBase" id="RU004508"/>
    </source>
</evidence>
<dbReference type="PANTHER" id="PTHR30244">
    <property type="entry name" value="TRANSAMINASE"/>
    <property type="match status" value="1"/>
</dbReference>
<proteinExistence type="inferred from homology"/>
<reference evidence="4 5" key="1">
    <citation type="submission" date="2022-08" db="EMBL/GenBank/DDBJ databases">
        <title>Genome Sequence of the sulphate-reducing bacterium, Pseudodesulfovibrio sp. SYK.</title>
        <authorList>
            <person name="Kondo R."/>
            <person name="Kataoka T."/>
        </authorList>
    </citation>
    <scope>NUCLEOTIDE SEQUENCE [LARGE SCALE GENOMIC DNA]</scope>
    <source>
        <strain evidence="4 5">SYK</strain>
    </source>
</reference>
<evidence type="ECO:0000313" key="4">
    <source>
        <dbReference type="EMBL" id="BDQ38459.1"/>
    </source>
</evidence>
<dbReference type="Gene3D" id="3.40.640.10">
    <property type="entry name" value="Type I PLP-dependent aspartate aminotransferase-like (Major domain)"/>
    <property type="match status" value="1"/>
</dbReference>
<dbReference type="EMBL" id="AP026709">
    <property type="protein sequence ID" value="BDQ38459.1"/>
    <property type="molecule type" value="Genomic_DNA"/>
</dbReference>
<dbReference type="SUPFAM" id="SSF53383">
    <property type="entry name" value="PLP-dependent transferases"/>
    <property type="match status" value="1"/>
</dbReference>
<dbReference type="PIRSF" id="PIRSF000390">
    <property type="entry name" value="PLP_StrS"/>
    <property type="match status" value="1"/>
</dbReference>
<accession>A0ABM8B3R1</accession>
<sequence>MNIGTKVPFNDTARIYNKNRAALSKVMSEVAESGWWLLGKQTQAFAEEFSAYCGVNFCIPVANGTDALELAIKAVIGDASVDAKIITVSNAGGYSSIACRLAGVTPVYVDIVPETLLIDIDSLKVCLRKNVKAVIITHLFGAVVDVKKVRRVLDESGFQSVKIIEDCAQSHGAQLEGRRVGSLGDIAAFSFYPTKNLGAMGDAGAVMTNSELLSNKVKELQQYGWSSKYKINIAGGRNSRMDEIQAGILRCLLPFLDSCNHKRNKIYDTYKALGAKGLYFQQYHACDFVGHLAVIRTPEREKFITYMKESGVMVDVHYPVLDIDQVAWHSMPFMIDEQSNLEASRAAVKEVVSLPCFPTMTNQEIDQVCHALLNWKG</sequence>
<organism evidence="4 5">
    <name type="scientific">Pseudodesulfovibrio nedwellii</name>
    <dbReference type="NCBI Taxonomy" id="2973072"/>
    <lineage>
        <taxon>Bacteria</taxon>
        <taxon>Pseudomonadati</taxon>
        <taxon>Thermodesulfobacteriota</taxon>
        <taxon>Desulfovibrionia</taxon>
        <taxon>Desulfovibrionales</taxon>
        <taxon>Desulfovibrionaceae</taxon>
    </lineage>
</organism>
<protein>
    <submittedName>
        <fullName evidence="4">Erythromycin biosynthesis sensory transduction protein EryC1</fullName>
    </submittedName>
</protein>